<dbReference type="InterPro" id="IPR053151">
    <property type="entry name" value="RNase_H-like"/>
</dbReference>
<dbReference type="AlphaFoldDB" id="A0A835IKF3"/>
<dbReference type="Pfam" id="PF13456">
    <property type="entry name" value="RVT_3"/>
    <property type="match status" value="1"/>
</dbReference>
<dbReference type="InterPro" id="IPR012337">
    <property type="entry name" value="RNaseH-like_sf"/>
</dbReference>
<dbReference type="OrthoDB" id="1226698at2759"/>
<dbReference type="InterPro" id="IPR002156">
    <property type="entry name" value="RNaseH_domain"/>
</dbReference>
<dbReference type="InterPro" id="IPR036397">
    <property type="entry name" value="RNaseH_sf"/>
</dbReference>
<dbReference type="InterPro" id="IPR044730">
    <property type="entry name" value="RNase_H-like_dom_plant"/>
</dbReference>
<sequence length="327" mass="35811">MYLAQVSKASTPLGKSGLVNSTKGVKHGREINTSTLHVPGMQGEYPTITIQAKEVDNGLEFCKLSLVGGCNHNTMNVNKVRELALASWRPKGTVNGNLKLASRALALYAIVNTNVINVPPNEEVMTQPQAPGDNIVTNMYENSPPRVIEDQLVTTNQFSVLIDNNSSCAIESFITETWADLVEKEQDPPPISVPPKPHVIKLNTDGASFGNPGPSSIGVTYRDNEGAFKLVLSRNFGICTSFQAKCNAIMMGAELDLAKGWNHIWIESDSTSAIGVFSTRNVFWQLKARWNNCVHNFQSLNLEGSKFVSGFGSKKWRESFGQSKHDI</sequence>
<dbReference type="EMBL" id="JADFTS010000003">
    <property type="protein sequence ID" value="KAF9617278.1"/>
    <property type="molecule type" value="Genomic_DNA"/>
</dbReference>
<proteinExistence type="predicted"/>
<feature type="domain" description="RNase H type-1" evidence="1">
    <location>
        <begin position="196"/>
        <end position="327"/>
    </location>
</feature>
<dbReference type="GO" id="GO:0003676">
    <property type="term" value="F:nucleic acid binding"/>
    <property type="evidence" value="ECO:0007669"/>
    <property type="project" value="InterPro"/>
</dbReference>
<dbReference type="CDD" id="cd06222">
    <property type="entry name" value="RNase_H_like"/>
    <property type="match status" value="1"/>
</dbReference>
<gene>
    <name evidence="2" type="ORF">IFM89_035222</name>
</gene>
<dbReference type="PANTHER" id="PTHR47723:SF23">
    <property type="entry name" value="REVERSE TRANSCRIPTASE-LIKE PROTEIN"/>
    <property type="match status" value="1"/>
</dbReference>
<reference evidence="2 3" key="1">
    <citation type="submission" date="2020-10" db="EMBL/GenBank/DDBJ databases">
        <title>The Coptis chinensis genome and diversification of protoberbering-type alkaloids.</title>
        <authorList>
            <person name="Wang B."/>
            <person name="Shu S."/>
            <person name="Song C."/>
            <person name="Liu Y."/>
        </authorList>
    </citation>
    <scope>NUCLEOTIDE SEQUENCE [LARGE SCALE GENOMIC DNA]</scope>
    <source>
        <strain evidence="2">HL-2020</strain>
        <tissue evidence="2">Leaf</tissue>
    </source>
</reference>
<dbReference type="Proteomes" id="UP000631114">
    <property type="component" value="Unassembled WGS sequence"/>
</dbReference>
<dbReference type="PANTHER" id="PTHR47723">
    <property type="entry name" value="OS05G0353850 PROTEIN"/>
    <property type="match status" value="1"/>
</dbReference>
<protein>
    <recommendedName>
        <fullName evidence="1">RNase H type-1 domain-containing protein</fullName>
    </recommendedName>
</protein>
<evidence type="ECO:0000259" key="1">
    <source>
        <dbReference type="PROSITE" id="PS50879"/>
    </source>
</evidence>
<comment type="caution">
    <text evidence="2">The sequence shown here is derived from an EMBL/GenBank/DDBJ whole genome shotgun (WGS) entry which is preliminary data.</text>
</comment>
<keyword evidence="3" id="KW-1185">Reference proteome</keyword>
<evidence type="ECO:0000313" key="2">
    <source>
        <dbReference type="EMBL" id="KAF9617278.1"/>
    </source>
</evidence>
<dbReference type="Gene3D" id="3.30.420.10">
    <property type="entry name" value="Ribonuclease H-like superfamily/Ribonuclease H"/>
    <property type="match status" value="1"/>
</dbReference>
<dbReference type="PROSITE" id="PS50879">
    <property type="entry name" value="RNASE_H_1"/>
    <property type="match status" value="1"/>
</dbReference>
<evidence type="ECO:0000313" key="3">
    <source>
        <dbReference type="Proteomes" id="UP000631114"/>
    </source>
</evidence>
<organism evidence="2 3">
    <name type="scientific">Coptis chinensis</name>
    <dbReference type="NCBI Taxonomy" id="261450"/>
    <lineage>
        <taxon>Eukaryota</taxon>
        <taxon>Viridiplantae</taxon>
        <taxon>Streptophyta</taxon>
        <taxon>Embryophyta</taxon>
        <taxon>Tracheophyta</taxon>
        <taxon>Spermatophyta</taxon>
        <taxon>Magnoliopsida</taxon>
        <taxon>Ranunculales</taxon>
        <taxon>Ranunculaceae</taxon>
        <taxon>Coptidoideae</taxon>
        <taxon>Coptis</taxon>
    </lineage>
</organism>
<name>A0A835IKF3_9MAGN</name>
<accession>A0A835IKF3</accession>
<dbReference type="SUPFAM" id="SSF53098">
    <property type="entry name" value="Ribonuclease H-like"/>
    <property type="match status" value="1"/>
</dbReference>
<dbReference type="GO" id="GO:0004523">
    <property type="term" value="F:RNA-DNA hybrid ribonuclease activity"/>
    <property type="evidence" value="ECO:0007669"/>
    <property type="project" value="InterPro"/>
</dbReference>